<dbReference type="Gene3D" id="3.30.1330.120">
    <property type="entry name" value="2-methylcitrate dehydratase PrpD"/>
    <property type="match status" value="1"/>
</dbReference>
<dbReference type="Gene3D" id="1.10.4100.10">
    <property type="entry name" value="2-methylcitrate dehydratase PrpD"/>
    <property type="match status" value="1"/>
</dbReference>
<name>A0AAV3S4R9_9EURY</name>
<proteinExistence type="inferred from homology"/>
<gene>
    <name evidence="4" type="ORF">GCM10009066_06890</name>
</gene>
<comment type="similarity">
    <text evidence="1">Belongs to the PrpD family.</text>
</comment>
<evidence type="ECO:0000259" key="2">
    <source>
        <dbReference type="Pfam" id="PF03972"/>
    </source>
</evidence>
<dbReference type="InterPro" id="IPR036148">
    <property type="entry name" value="MmgE/PrpD_sf"/>
</dbReference>
<evidence type="ECO:0000256" key="1">
    <source>
        <dbReference type="ARBA" id="ARBA00006174"/>
    </source>
</evidence>
<sequence length="467" mass="46257">MTTAADIAAFVADVTYDDLSAAVADATKRHLFDALAVAHVDSDVADAIGGVTAVEGGDACACWGAAARAGPAAATLHNAARVSGSAAADAFLTPDGPSYPSDAVPAVVAAAEAADADGETLLAALASTYEVHGELAWHAPVREHGWGPAIHALVAAAAGAARARSLDAAETRDAVALAVANGASFSEADFAGPLAARAGLTAASLAAAGVSGPADPFAGHPVLGDLGGAPGLTGDAAGTDDGGEAATDAEGAACEFGEDTDSIEAHADEGGFALDPACERVHDAAARRVTGPFAVQSAVAAAADLGARVDLDPATVERVVVRTFDPLTLPAPTDDPTPDTVADAARSLPYSVAAALVAGQTALPDTLGDPTVRDLAASVAVEETPGLTAQFEAGLLPAVIDVERDDGDVHHAEVGAYPGHPTQPMDWDTLAAKAARLLPAERATTLRAACEHADEAERVADVLSALA</sequence>
<dbReference type="PANTHER" id="PTHR16943:SF8">
    <property type="entry name" value="2-METHYLCITRATE DEHYDRATASE"/>
    <property type="match status" value="1"/>
</dbReference>
<dbReference type="GO" id="GO:0016829">
    <property type="term" value="F:lyase activity"/>
    <property type="evidence" value="ECO:0007669"/>
    <property type="project" value="InterPro"/>
</dbReference>
<dbReference type="PANTHER" id="PTHR16943">
    <property type="entry name" value="2-METHYLCITRATE DEHYDRATASE-RELATED"/>
    <property type="match status" value="1"/>
</dbReference>
<feature type="domain" description="MmgE/PrpD C-terminal" evidence="3">
    <location>
        <begin position="293"/>
        <end position="439"/>
    </location>
</feature>
<dbReference type="EMBL" id="BAAABL010000033">
    <property type="protein sequence ID" value="GAA0295013.1"/>
    <property type="molecule type" value="Genomic_DNA"/>
</dbReference>
<protein>
    <submittedName>
        <fullName evidence="4">MmgE/PrpD family protein</fullName>
    </submittedName>
</protein>
<evidence type="ECO:0000313" key="4">
    <source>
        <dbReference type="EMBL" id="GAA0295013.1"/>
    </source>
</evidence>
<keyword evidence="5" id="KW-1185">Reference proteome</keyword>
<dbReference type="RefSeq" id="WP_211311635.1">
    <property type="nucleotide sequence ID" value="NZ_BAAABL010000033.1"/>
</dbReference>
<dbReference type="Pfam" id="PF03972">
    <property type="entry name" value="MmgE_PrpD_N"/>
    <property type="match status" value="1"/>
</dbReference>
<dbReference type="SUPFAM" id="SSF103378">
    <property type="entry name" value="2-methylcitrate dehydratase PrpD"/>
    <property type="match status" value="2"/>
</dbReference>
<dbReference type="InterPro" id="IPR042183">
    <property type="entry name" value="MmgE/PrpD_sf_1"/>
</dbReference>
<dbReference type="InterPro" id="IPR045337">
    <property type="entry name" value="MmgE_PrpD_C"/>
</dbReference>
<feature type="domain" description="MmgE/PrpD N-terminal" evidence="2">
    <location>
        <begin position="6"/>
        <end position="220"/>
    </location>
</feature>
<comment type="caution">
    <text evidence="4">The sequence shown here is derived from an EMBL/GenBank/DDBJ whole genome shotgun (WGS) entry which is preliminary data.</text>
</comment>
<dbReference type="InterPro" id="IPR005656">
    <property type="entry name" value="MmgE_PrpD"/>
</dbReference>
<dbReference type="Pfam" id="PF19305">
    <property type="entry name" value="MmgE_PrpD_C"/>
    <property type="match status" value="1"/>
</dbReference>
<reference evidence="4 5" key="1">
    <citation type="journal article" date="2019" name="Int. J. Syst. Evol. Microbiol.">
        <title>The Global Catalogue of Microorganisms (GCM) 10K type strain sequencing project: providing services to taxonomists for standard genome sequencing and annotation.</title>
        <authorList>
            <consortium name="The Broad Institute Genomics Platform"/>
            <consortium name="The Broad Institute Genome Sequencing Center for Infectious Disease"/>
            <person name="Wu L."/>
            <person name="Ma J."/>
        </authorList>
    </citation>
    <scope>NUCLEOTIDE SEQUENCE [LARGE SCALE GENOMIC DNA]</scope>
    <source>
        <strain evidence="4 5">JCM 16330</strain>
    </source>
</reference>
<organism evidence="4 5">
    <name type="scientific">Halarchaeum salinum</name>
    <dbReference type="NCBI Taxonomy" id="489912"/>
    <lineage>
        <taxon>Archaea</taxon>
        <taxon>Methanobacteriati</taxon>
        <taxon>Methanobacteriota</taxon>
        <taxon>Stenosarchaea group</taxon>
        <taxon>Halobacteria</taxon>
        <taxon>Halobacteriales</taxon>
        <taxon>Halobacteriaceae</taxon>
    </lineage>
</organism>
<evidence type="ECO:0000313" key="5">
    <source>
        <dbReference type="Proteomes" id="UP001500837"/>
    </source>
</evidence>
<accession>A0AAV3S4R9</accession>
<dbReference type="Proteomes" id="UP001500837">
    <property type="component" value="Unassembled WGS sequence"/>
</dbReference>
<dbReference type="InterPro" id="IPR045336">
    <property type="entry name" value="MmgE_PrpD_N"/>
</dbReference>
<dbReference type="AlphaFoldDB" id="A0AAV3S4R9"/>
<evidence type="ECO:0000259" key="3">
    <source>
        <dbReference type="Pfam" id="PF19305"/>
    </source>
</evidence>
<dbReference type="InterPro" id="IPR042188">
    <property type="entry name" value="MmgE/PrpD_sf_2"/>
</dbReference>